<dbReference type="PANTHER" id="PTHR31308">
    <property type="match status" value="1"/>
</dbReference>
<evidence type="ECO:0000259" key="6">
    <source>
        <dbReference type="Pfam" id="PF00150"/>
    </source>
</evidence>
<dbReference type="GO" id="GO:0004553">
    <property type="term" value="F:hydrolase activity, hydrolyzing O-glycosyl compounds"/>
    <property type="evidence" value="ECO:0007669"/>
    <property type="project" value="InterPro"/>
</dbReference>
<dbReference type="InterPro" id="IPR041036">
    <property type="entry name" value="GH5_C"/>
</dbReference>
<feature type="domain" description="Glycoside hydrolase family 5" evidence="6">
    <location>
        <begin position="84"/>
        <end position="372"/>
    </location>
</feature>
<evidence type="ECO:0000256" key="5">
    <source>
        <dbReference type="SAM" id="SignalP"/>
    </source>
</evidence>
<dbReference type="Gene3D" id="2.60.40.1180">
    <property type="entry name" value="Golgi alpha-mannosidase II"/>
    <property type="match status" value="1"/>
</dbReference>
<dbReference type="Pfam" id="PF00150">
    <property type="entry name" value="Cellulase"/>
    <property type="match status" value="1"/>
</dbReference>
<dbReference type="Proteomes" id="UP000285278">
    <property type="component" value="Unassembled WGS sequence"/>
</dbReference>
<dbReference type="InterPro" id="IPR052066">
    <property type="entry name" value="Glycosphingolipid_Hydrolases"/>
</dbReference>
<dbReference type="GO" id="GO:1901136">
    <property type="term" value="P:carbohydrate derivative catabolic process"/>
    <property type="evidence" value="ECO:0007669"/>
    <property type="project" value="UniProtKB-ARBA"/>
</dbReference>
<evidence type="ECO:0000259" key="7">
    <source>
        <dbReference type="Pfam" id="PF18564"/>
    </source>
</evidence>
<evidence type="ECO:0000256" key="4">
    <source>
        <dbReference type="RuleBase" id="RU361153"/>
    </source>
</evidence>
<dbReference type="Gene3D" id="3.20.20.80">
    <property type="entry name" value="Glycosidases"/>
    <property type="match status" value="1"/>
</dbReference>
<dbReference type="Pfam" id="PF18564">
    <property type="entry name" value="Glyco_hydro_5_C"/>
    <property type="match status" value="1"/>
</dbReference>
<dbReference type="InterPro" id="IPR013780">
    <property type="entry name" value="Glyco_hydro_b"/>
</dbReference>
<keyword evidence="3 4" id="KW-0326">Glycosidase</keyword>
<dbReference type="PANTHER" id="PTHR31308:SF3">
    <property type="entry name" value="ENDOGLYCOCERAMIDASE"/>
    <property type="match status" value="1"/>
</dbReference>
<evidence type="ECO:0008006" key="10">
    <source>
        <dbReference type="Google" id="ProtNLM"/>
    </source>
</evidence>
<reference evidence="8 9" key="1">
    <citation type="submission" date="2018-09" db="EMBL/GenBank/DDBJ databases">
        <title>Optimization and identification of Corynebacterium falsenii FN1-14 from fish paste.</title>
        <authorList>
            <person name="Daroonpunt R."/>
            <person name="Tanasupawat S."/>
        </authorList>
    </citation>
    <scope>NUCLEOTIDE SEQUENCE [LARGE SCALE GENOMIC DNA]</scope>
    <source>
        <strain evidence="8 9">FN1-14</strain>
    </source>
</reference>
<protein>
    <recommendedName>
        <fullName evidence="10">Endoglycoceramidase</fullName>
    </recommendedName>
</protein>
<evidence type="ECO:0000313" key="8">
    <source>
        <dbReference type="EMBL" id="RIX36312.1"/>
    </source>
</evidence>
<feature type="signal peptide" evidence="5">
    <location>
        <begin position="1"/>
        <end position="28"/>
    </location>
</feature>
<name>A0A418Q997_9CORY</name>
<dbReference type="SUPFAM" id="SSF51445">
    <property type="entry name" value="(Trans)glycosidases"/>
    <property type="match status" value="1"/>
</dbReference>
<dbReference type="RefSeq" id="WP_025403719.1">
    <property type="nucleotide sequence ID" value="NZ_CBCRUA010000002.1"/>
</dbReference>
<gene>
    <name evidence="8" type="ORF">D3M95_03405</name>
</gene>
<evidence type="ECO:0000256" key="1">
    <source>
        <dbReference type="ARBA" id="ARBA00005641"/>
    </source>
</evidence>
<dbReference type="GO" id="GO:0000272">
    <property type="term" value="P:polysaccharide catabolic process"/>
    <property type="evidence" value="ECO:0007669"/>
    <property type="project" value="InterPro"/>
</dbReference>
<accession>A0A418Q997</accession>
<dbReference type="OrthoDB" id="9765195at2"/>
<keyword evidence="5" id="KW-0732">Signal</keyword>
<comment type="caution">
    <text evidence="8">The sequence shown here is derived from an EMBL/GenBank/DDBJ whole genome shotgun (WGS) entry which is preliminary data.</text>
</comment>
<dbReference type="GO" id="GO:0016042">
    <property type="term" value="P:lipid catabolic process"/>
    <property type="evidence" value="ECO:0007669"/>
    <property type="project" value="UniProtKB-ARBA"/>
</dbReference>
<feature type="domain" description="Glycoside hydrolase family 5 C-terminal" evidence="7">
    <location>
        <begin position="411"/>
        <end position="487"/>
    </location>
</feature>
<proteinExistence type="inferred from homology"/>
<dbReference type="InterPro" id="IPR017853">
    <property type="entry name" value="GH"/>
</dbReference>
<keyword evidence="9" id="KW-1185">Reference proteome</keyword>
<keyword evidence="2 4" id="KW-0378">Hydrolase</keyword>
<dbReference type="InterPro" id="IPR001547">
    <property type="entry name" value="Glyco_hydro_5"/>
</dbReference>
<dbReference type="STRING" id="1451189.CFAL_10950"/>
<evidence type="ECO:0000313" key="9">
    <source>
        <dbReference type="Proteomes" id="UP000285278"/>
    </source>
</evidence>
<dbReference type="EMBL" id="QXJK01000002">
    <property type="protein sequence ID" value="RIX36312.1"/>
    <property type="molecule type" value="Genomic_DNA"/>
</dbReference>
<feature type="chain" id="PRO_5038456959" description="Endoglycoceramidase" evidence="5">
    <location>
        <begin position="29"/>
        <end position="519"/>
    </location>
</feature>
<comment type="similarity">
    <text evidence="1 4">Belongs to the glycosyl hydrolase 5 (cellulase A) family.</text>
</comment>
<evidence type="ECO:0000256" key="3">
    <source>
        <dbReference type="ARBA" id="ARBA00023295"/>
    </source>
</evidence>
<dbReference type="AlphaFoldDB" id="A0A418Q997"/>
<sequence length="519" mass="55918">MSRSRLTSRFTSLLASFCAIALTVGATAGVTAVAAPASTTEVSRPATANRWIVDPQGRAVIYHGENVVAKKPPYTPGSIGFGADDIAFLKEQGYNAVRLGIIWEAVEPTPGHYDDHYLDTIEDTVRQLSRAGIETLLEVHQDAWSSKYGGEGAPEWASIDDNFPAIPGGLIAAQFSPAVYQAVGNFFNNAPGPDGVGIRTHYVTMWGHVARRFASVPGIIGYSPINEPTPGWTFLLCQADLCPPQVTDKLRTLNAEVAGAIRASDKKTSIWPMAYITSALGAHPNMGPPVDPNEVYPFNSYSFLCNIGLDLPGFVCDPQERLNAQRSREYAEKWNIPFAMTEFGAIGNPGVLRTQSSIADANMISWFHWSYGGPDHTTSAPSPEDQAIVIDPHQAPAGVNVNWDNLRDIQRAYPQAIAGTPLRWGTDDRGTFALTWSSERPARDGVFPAGSRSVVRIPPTAFPGGYTVRVTNGRVVSADNAAELVIESGGQDPVSVIVTPREPVYRPTLLTSSDPAGTR</sequence>
<organism evidence="8 9">
    <name type="scientific">Corynebacterium falsenii</name>
    <dbReference type="NCBI Taxonomy" id="108486"/>
    <lineage>
        <taxon>Bacteria</taxon>
        <taxon>Bacillati</taxon>
        <taxon>Actinomycetota</taxon>
        <taxon>Actinomycetes</taxon>
        <taxon>Mycobacteriales</taxon>
        <taxon>Corynebacteriaceae</taxon>
        <taxon>Corynebacterium</taxon>
    </lineage>
</organism>
<evidence type="ECO:0000256" key="2">
    <source>
        <dbReference type="ARBA" id="ARBA00022801"/>
    </source>
</evidence>